<feature type="region of interest" description="Disordered" evidence="1">
    <location>
        <begin position="27"/>
        <end position="155"/>
    </location>
</feature>
<evidence type="ECO:0000256" key="1">
    <source>
        <dbReference type="SAM" id="MobiDB-lite"/>
    </source>
</evidence>
<feature type="compositionally biased region" description="Polar residues" evidence="1">
    <location>
        <begin position="71"/>
        <end position="97"/>
    </location>
</feature>
<accession>A0ABP2EQF4</accession>
<protein>
    <submittedName>
        <fullName evidence="2">Uncharacterized protein</fullName>
    </submittedName>
</protein>
<gene>
    <name evidence="2" type="ORF">BDCG_08587</name>
</gene>
<name>A0ABP2EQF4_AJEDR</name>
<organism evidence="2 3">
    <name type="scientific">Ajellomyces dermatitidis (strain ER-3 / ATCC MYA-2586)</name>
    <name type="common">Blastomyces dermatitidis</name>
    <dbReference type="NCBI Taxonomy" id="559297"/>
    <lineage>
        <taxon>Eukaryota</taxon>
        <taxon>Fungi</taxon>
        <taxon>Dikarya</taxon>
        <taxon>Ascomycota</taxon>
        <taxon>Pezizomycotina</taxon>
        <taxon>Eurotiomycetes</taxon>
        <taxon>Eurotiomycetidae</taxon>
        <taxon>Onygenales</taxon>
        <taxon>Ajellomycetaceae</taxon>
        <taxon>Blastomyces</taxon>
    </lineage>
</organism>
<feature type="region of interest" description="Disordered" evidence="1">
    <location>
        <begin position="189"/>
        <end position="217"/>
    </location>
</feature>
<dbReference type="EMBL" id="EQ999983">
    <property type="protein sequence ID" value="EEQ85318.1"/>
    <property type="molecule type" value="Genomic_DNA"/>
</dbReference>
<reference evidence="3" key="1">
    <citation type="journal article" date="2015" name="PLoS Genet.">
        <title>The dynamic genome and transcriptome of the human fungal pathogen Blastomyces and close relative Emmonsia.</title>
        <authorList>
            <person name="Munoz J.F."/>
            <person name="Gauthier G.M."/>
            <person name="Desjardins C.A."/>
            <person name="Gallo J.E."/>
            <person name="Holder J."/>
            <person name="Sullivan T.D."/>
            <person name="Marty A.J."/>
            <person name="Carmen J.C."/>
            <person name="Chen Z."/>
            <person name="Ding L."/>
            <person name="Gujja S."/>
            <person name="Magrini V."/>
            <person name="Misas E."/>
            <person name="Mitreva M."/>
            <person name="Priest M."/>
            <person name="Saif S."/>
            <person name="Whiston E.A."/>
            <person name="Young S."/>
            <person name="Zeng Q."/>
            <person name="Goldman W.E."/>
            <person name="Mardis E.R."/>
            <person name="Taylor J.W."/>
            <person name="McEwen J.G."/>
            <person name="Clay O.K."/>
            <person name="Klein B.S."/>
            <person name="Cuomo C.A."/>
        </authorList>
    </citation>
    <scope>NUCLEOTIDE SEQUENCE [LARGE SCALE GENOMIC DNA]</scope>
    <source>
        <strain evidence="3">ER-3 / ATCC MYA-2586</strain>
    </source>
</reference>
<dbReference type="GeneID" id="69030132"/>
<keyword evidence="3" id="KW-1185">Reference proteome</keyword>
<dbReference type="RefSeq" id="XP_045273099.1">
    <property type="nucleotide sequence ID" value="XM_045424373.1"/>
</dbReference>
<evidence type="ECO:0000313" key="3">
    <source>
        <dbReference type="Proteomes" id="UP000002039"/>
    </source>
</evidence>
<sequence>MDIDYNDGSDIEWSYMEDIDEQMPAVTSLNNSDNHDPYSMDKNIISDDDSLMTDTVDGRNAQDGSGHNEEGCSSTPTLASSHVPLPTSSPMQVQTTIPIPPGKPSSLEFVSPSHGDSDYSYEMASTSPTLSRPRLHRSPPLQTTAPKQCVSKNPFDGRFAGHAKDLNAQHLTTAGSNLDHTTFPLSLRNYPFPPNQSDARKCPRVHSRSPISEPPST</sequence>
<evidence type="ECO:0000313" key="2">
    <source>
        <dbReference type="EMBL" id="EEQ85318.1"/>
    </source>
</evidence>
<proteinExistence type="predicted"/>
<dbReference type="Proteomes" id="UP000002039">
    <property type="component" value="Unassembled WGS sequence"/>
</dbReference>